<evidence type="ECO:0000256" key="1">
    <source>
        <dbReference type="ARBA" id="ARBA00004651"/>
    </source>
</evidence>
<comment type="similarity">
    <text evidence="2">Belongs to the UPF0053 family. Hemolysin C subfamily.</text>
</comment>
<feature type="domain" description="CNNM transmembrane" evidence="13">
    <location>
        <begin position="2"/>
        <end position="206"/>
    </location>
</feature>
<dbReference type="PANTHER" id="PTHR43099">
    <property type="entry name" value="UPF0053 PROTEIN YRKA"/>
    <property type="match status" value="1"/>
</dbReference>
<dbReference type="InterPro" id="IPR051676">
    <property type="entry name" value="UPF0053_domain"/>
</dbReference>
<feature type="transmembrane region" description="Helical" evidence="11">
    <location>
        <begin position="6"/>
        <end position="26"/>
    </location>
</feature>
<protein>
    <submittedName>
        <fullName evidence="14">Uncharacterized protein</fullName>
    </submittedName>
</protein>
<dbReference type="InterPro" id="IPR002550">
    <property type="entry name" value="CNNM"/>
</dbReference>
<evidence type="ECO:0000313" key="15">
    <source>
        <dbReference type="Proteomes" id="UP000028926"/>
    </source>
</evidence>
<dbReference type="HOGENOM" id="CLU_015237_4_0_5"/>
<dbReference type="Gene3D" id="3.10.580.10">
    <property type="entry name" value="CBS-domain"/>
    <property type="match status" value="1"/>
</dbReference>
<evidence type="ECO:0000256" key="10">
    <source>
        <dbReference type="PROSITE-ProRule" id="PRU01193"/>
    </source>
</evidence>
<feature type="domain" description="CBS" evidence="12">
    <location>
        <begin position="225"/>
        <end position="287"/>
    </location>
</feature>
<accession>A0A077AWX4</accession>
<dbReference type="Gene3D" id="3.30.465.10">
    <property type="match status" value="1"/>
</dbReference>
<dbReference type="GO" id="GO:0005886">
    <property type="term" value="C:plasma membrane"/>
    <property type="evidence" value="ECO:0007669"/>
    <property type="project" value="UniProtKB-SubCell"/>
</dbReference>
<comment type="subcellular location">
    <subcellularLocation>
        <location evidence="1">Cell membrane</location>
        <topology evidence="1">Multi-pass membrane protein</topology>
    </subcellularLocation>
</comment>
<evidence type="ECO:0000256" key="5">
    <source>
        <dbReference type="ARBA" id="ARBA00022737"/>
    </source>
</evidence>
<evidence type="ECO:0000259" key="13">
    <source>
        <dbReference type="PROSITE" id="PS51846"/>
    </source>
</evidence>
<dbReference type="PANTHER" id="PTHR43099:SF5">
    <property type="entry name" value="HLYC_CORC FAMILY TRANSPORTER"/>
    <property type="match status" value="1"/>
</dbReference>
<feature type="transmembrane region" description="Helical" evidence="11">
    <location>
        <begin position="143"/>
        <end position="163"/>
    </location>
</feature>
<gene>
    <name evidence="14" type="ORF">ID47_04310</name>
</gene>
<dbReference type="Pfam" id="PF01595">
    <property type="entry name" value="CNNM"/>
    <property type="match status" value="1"/>
</dbReference>
<dbReference type="PROSITE" id="PS51846">
    <property type="entry name" value="CNNM"/>
    <property type="match status" value="1"/>
</dbReference>
<dbReference type="CDD" id="cd04590">
    <property type="entry name" value="CBS_pair_CorC_HlyC_assoc"/>
    <property type="match status" value="1"/>
</dbReference>
<dbReference type="InterPro" id="IPR005170">
    <property type="entry name" value="Transptr-assoc_dom"/>
</dbReference>
<evidence type="ECO:0000256" key="4">
    <source>
        <dbReference type="ARBA" id="ARBA00022692"/>
    </source>
</evidence>
<dbReference type="eggNOG" id="COG1253">
    <property type="taxonomic scope" value="Bacteria"/>
</dbReference>
<evidence type="ECO:0000256" key="8">
    <source>
        <dbReference type="ARBA" id="ARBA00023136"/>
    </source>
</evidence>
<dbReference type="Proteomes" id="UP000028926">
    <property type="component" value="Chromosome"/>
</dbReference>
<dbReference type="Pfam" id="PF03471">
    <property type="entry name" value="CorC_HlyC"/>
    <property type="match status" value="1"/>
</dbReference>
<name>A0A077AWX4_9PROT</name>
<evidence type="ECO:0000256" key="2">
    <source>
        <dbReference type="ARBA" id="ARBA00006446"/>
    </source>
</evidence>
<evidence type="ECO:0000256" key="11">
    <source>
        <dbReference type="SAM" id="Phobius"/>
    </source>
</evidence>
<dbReference type="InterPro" id="IPR016169">
    <property type="entry name" value="FAD-bd_PCMH_sub2"/>
</dbReference>
<keyword evidence="3" id="KW-1003">Cell membrane</keyword>
<dbReference type="InterPro" id="IPR000644">
    <property type="entry name" value="CBS_dom"/>
</dbReference>
<evidence type="ECO:0000256" key="7">
    <source>
        <dbReference type="ARBA" id="ARBA00023122"/>
    </source>
</evidence>
<dbReference type="PROSITE" id="PS51371">
    <property type="entry name" value="CBS"/>
    <property type="match status" value="1"/>
</dbReference>
<dbReference type="RefSeq" id="WP_038464170.1">
    <property type="nucleotide sequence ID" value="NZ_CP008941.1"/>
</dbReference>
<dbReference type="EMBL" id="CP008941">
    <property type="protein sequence ID" value="AIK96133.1"/>
    <property type="molecule type" value="Genomic_DNA"/>
</dbReference>
<evidence type="ECO:0000256" key="3">
    <source>
        <dbReference type="ARBA" id="ARBA00022475"/>
    </source>
</evidence>
<evidence type="ECO:0000259" key="12">
    <source>
        <dbReference type="PROSITE" id="PS51371"/>
    </source>
</evidence>
<dbReference type="Pfam" id="PF00571">
    <property type="entry name" value="CBS"/>
    <property type="match status" value="1"/>
</dbReference>
<dbReference type="KEGG" id="paca:ID47_04310"/>
<proteinExistence type="inferred from homology"/>
<evidence type="ECO:0000256" key="9">
    <source>
        <dbReference type="PROSITE-ProRule" id="PRU00703"/>
    </source>
</evidence>
<dbReference type="GO" id="GO:0050660">
    <property type="term" value="F:flavin adenine dinucleotide binding"/>
    <property type="evidence" value="ECO:0007669"/>
    <property type="project" value="InterPro"/>
</dbReference>
<dbReference type="AlphaFoldDB" id="A0A077AWX4"/>
<keyword evidence="8 10" id="KW-0472">Membrane</keyword>
<evidence type="ECO:0000256" key="6">
    <source>
        <dbReference type="ARBA" id="ARBA00022989"/>
    </source>
</evidence>
<dbReference type="InterPro" id="IPR036318">
    <property type="entry name" value="FAD-bd_PCMH-like_sf"/>
</dbReference>
<keyword evidence="7 9" id="KW-0129">CBS domain</keyword>
<keyword evidence="5" id="KW-0677">Repeat</keyword>
<organism evidence="14 15">
    <name type="scientific">Candidatus Odyssella acanthamoebae</name>
    <dbReference type="NCBI Taxonomy" id="91604"/>
    <lineage>
        <taxon>Bacteria</taxon>
        <taxon>Pseudomonadati</taxon>
        <taxon>Pseudomonadota</taxon>
        <taxon>Alphaproteobacteria</taxon>
        <taxon>Holosporales</taxon>
        <taxon>Candidatus Paracaedibacteraceae</taxon>
        <taxon>Candidatus Odyssella</taxon>
    </lineage>
</organism>
<dbReference type="SUPFAM" id="SSF56176">
    <property type="entry name" value="FAD-binding/transporter-associated domain-like"/>
    <property type="match status" value="1"/>
</dbReference>
<dbReference type="OrthoDB" id="9805314at2"/>
<reference evidence="14 15" key="1">
    <citation type="submission" date="2014-07" db="EMBL/GenBank/DDBJ databases">
        <title>Comparative genomic insights into amoeba endosymbionts belonging to the families of Holosporaceae and Candidatus Midichloriaceae within Rickettsiales.</title>
        <authorList>
            <person name="Wang Z."/>
            <person name="Wu M."/>
        </authorList>
    </citation>
    <scope>NUCLEOTIDE SEQUENCE [LARGE SCALE GENOMIC DNA]</scope>
    <source>
        <strain evidence="14">PRA3</strain>
    </source>
</reference>
<evidence type="ECO:0000313" key="14">
    <source>
        <dbReference type="EMBL" id="AIK96133.1"/>
    </source>
</evidence>
<keyword evidence="6 10" id="KW-1133">Transmembrane helix</keyword>
<dbReference type="InterPro" id="IPR044751">
    <property type="entry name" value="Ion_transp-like_CBS"/>
</dbReference>
<dbReference type="InterPro" id="IPR046342">
    <property type="entry name" value="CBS_dom_sf"/>
</dbReference>
<dbReference type="SUPFAM" id="SSF54631">
    <property type="entry name" value="CBS-domain pair"/>
    <property type="match status" value="1"/>
</dbReference>
<dbReference type="SMART" id="SM01091">
    <property type="entry name" value="CorC_HlyC"/>
    <property type="match status" value="1"/>
</dbReference>
<sequence>MSFLTNFALILAAFGFVILNGFFVVAEFSLVKIRQTQVESLSTAHGIKGHLLAKVHSNLDSYLSACQLGITLSSLGLGWIGEPAFAELLTPLFESFGIFSEKIIHLISFILAFSIISYLHIVIGELMPKSMAIRQPIKMSLFSAAPLYAFYWLMYPLIALLNASSNKILEWMRLGQVAHHDHLVSVAELKGILTASHHHGELSHKEIKTLNHLLELYDLQASDVMRPVGDLIFMDASKPLIQEMRLLVKTKFSRYPVCEGSTDNVLGVIHIKDLIPGLVSHNRLLDLKEFIRPILRVQVTDNALDLLEQFRRGASHLALVYSEKTLVGFLSFDNLLQIITGKIRDEFHFSAEDVFDLPDGAFLLRGGASIYTLERLLGCDLSDYPVSTVMGLVLHKAKELSSDGVVVEFDKFSLGIEKMEDPKHVWIKVIIK</sequence>
<keyword evidence="4 10" id="KW-0812">Transmembrane</keyword>
<feature type="transmembrane region" description="Helical" evidence="11">
    <location>
        <begin position="103"/>
        <end position="123"/>
    </location>
</feature>
<keyword evidence="15" id="KW-1185">Reference proteome</keyword>